<dbReference type="Pfam" id="PF01400">
    <property type="entry name" value="Astacin"/>
    <property type="match status" value="1"/>
</dbReference>
<evidence type="ECO:0000259" key="3">
    <source>
        <dbReference type="PROSITE" id="PS51864"/>
    </source>
</evidence>
<feature type="binding site" evidence="1">
    <location>
        <position position="134"/>
    </location>
    <ligand>
        <name>Zn(2+)</name>
        <dbReference type="ChEBI" id="CHEBI:29105"/>
        <note>catalytic</note>
    </ligand>
</feature>
<keyword evidence="1 2" id="KW-0479">Metal-binding</keyword>
<dbReference type="EC" id="3.4.24.-" evidence="2"/>
<reference evidence="4" key="1">
    <citation type="submission" date="2021-02" db="EMBL/GenBank/DDBJ databases">
        <authorList>
            <person name="Nowell W R."/>
        </authorList>
    </citation>
    <scope>NUCLEOTIDE SEQUENCE</scope>
</reference>
<comment type="caution">
    <text evidence="4">The sequence shown here is derived from an EMBL/GenBank/DDBJ whole genome shotgun (WGS) entry which is preliminary data.</text>
</comment>
<organism evidence="4 5">
    <name type="scientific">Adineta steineri</name>
    <dbReference type="NCBI Taxonomy" id="433720"/>
    <lineage>
        <taxon>Eukaryota</taxon>
        <taxon>Metazoa</taxon>
        <taxon>Spiralia</taxon>
        <taxon>Gnathifera</taxon>
        <taxon>Rotifera</taxon>
        <taxon>Eurotatoria</taxon>
        <taxon>Bdelloidea</taxon>
        <taxon>Adinetida</taxon>
        <taxon>Adinetidae</taxon>
        <taxon>Adineta</taxon>
    </lineage>
</organism>
<feature type="domain" description="Peptidase M12A" evidence="3">
    <location>
        <begin position="23"/>
        <end position="232"/>
    </location>
</feature>
<dbReference type="PANTHER" id="PTHR10127">
    <property type="entry name" value="DISCOIDIN, CUB, EGF, LAMININ , AND ZINC METALLOPROTEASE DOMAIN CONTAINING"/>
    <property type="match status" value="1"/>
</dbReference>
<protein>
    <recommendedName>
        <fullName evidence="2">Metalloendopeptidase</fullName>
        <ecNumber evidence="2">3.4.24.-</ecNumber>
    </recommendedName>
</protein>
<feature type="disulfide bond" evidence="1">
    <location>
        <begin position="94"/>
        <end position="116"/>
    </location>
</feature>
<gene>
    <name evidence="4" type="ORF">IZO911_LOCUS11532</name>
</gene>
<dbReference type="PROSITE" id="PS51257">
    <property type="entry name" value="PROKAR_LIPOPROTEIN"/>
    <property type="match status" value="1"/>
</dbReference>
<dbReference type="InterPro" id="IPR034035">
    <property type="entry name" value="Astacin-like_dom"/>
</dbReference>
<dbReference type="AlphaFoldDB" id="A0A813YPL5"/>
<dbReference type="PROSITE" id="PS51864">
    <property type="entry name" value="ASTACIN"/>
    <property type="match status" value="1"/>
</dbReference>
<comment type="cofactor">
    <cofactor evidence="1 2">
        <name>Zn(2+)</name>
        <dbReference type="ChEBI" id="CHEBI:29105"/>
    </cofactor>
    <text evidence="1 2">Binds 1 zinc ion per subunit.</text>
</comment>
<dbReference type="EMBL" id="CAJNOE010000086">
    <property type="protein sequence ID" value="CAF0887498.1"/>
    <property type="molecule type" value="Genomic_DNA"/>
</dbReference>
<feature type="signal peptide" evidence="2">
    <location>
        <begin position="1"/>
        <end position="18"/>
    </location>
</feature>
<feature type="binding site" evidence="1">
    <location>
        <position position="128"/>
    </location>
    <ligand>
        <name>Zn(2+)</name>
        <dbReference type="ChEBI" id="CHEBI:29105"/>
        <note>catalytic</note>
    </ligand>
</feature>
<dbReference type="CDD" id="cd04280">
    <property type="entry name" value="ZnMc_astacin_like"/>
    <property type="match status" value="1"/>
</dbReference>
<dbReference type="InterPro" id="IPR001506">
    <property type="entry name" value="Peptidase_M12A"/>
</dbReference>
<evidence type="ECO:0000256" key="1">
    <source>
        <dbReference type="PROSITE-ProRule" id="PRU01211"/>
    </source>
</evidence>
<sequence>MRIFVCLMLCCLMLSCEAHQCLNKVRKRSEIVNTLKWKDNTVPYVITDVFNEADKKLIVDSLAEMTQLTGGCVKFVPHTSTDTNWVTVVDGHGCFADVGMHNTPGSQDVMLMRPNCVEKSTIMHEFLHALGFDHEQARPDRDTYVKVIYENIQPKYKYAFDKSGTSGFWNLDVAYDYNSVMHYVYNGFSTNCLPNIVPISKEAQKWRFTMGKSPTMTELDVFKLKRLYIDIWNEDFDYLIPNNRYSSLEYLTIGTKCSLNELCELLLYTPQLKRLSCTLSASNNTLNEISQIPVCLNTIHLQLEDIPFDEFQWLISSFSLQLQVLSVSTQGDIEFLDAHRWQQFISCQMPVLKKFYFQYQTMISGLLVTPEYYYDLMKEFDSSFWHEKQWFFTYQHYKSNDGDSWITFYSTKPYRWSRYDFHEVINQHHETGVNLADEVNFYNYQTLAQYPIQFTQTTRLNFSQGDITQNPLFISDLTHLFCPSKITELIISNEKFRFEHLLLLLHQFPNIQFLTIPQNILYLSLPQTDTNRLIINKNKIMKVTILNQCTLEDIQILLRWCPNLQSLDIEIEKENLQLIIYFLLSKNTKQIHRNRLPLSFDFKNISFWKQEYNDCISCRNKKNLNSSIFSIPCNHHLSLLCCRNINYKMIEKFRIMINREKLLNDYAIEYLDEDMYLWW</sequence>
<dbReference type="Proteomes" id="UP000663860">
    <property type="component" value="Unassembled WGS sequence"/>
</dbReference>
<dbReference type="SUPFAM" id="SSF52047">
    <property type="entry name" value="RNI-like"/>
    <property type="match status" value="1"/>
</dbReference>
<dbReference type="InterPro" id="IPR024079">
    <property type="entry name" value="MetalloPept_cat_dom_sf"/>
</dbReference>
<comment type="caution">
    <text evidence="1">Lacks conserved residue(s) required for the propagation of feature annotation.</text>
</comment>
<feature type="chain" id="PRO_5033093453" description="Metalloendopeptidase" evidence="2">
    <location>
        <begin position="19"/>
        <end position="679"/>
    </location>
</feature>
<dbReference type="GO" id="GO:0006508">
    <property type="term" value="P:proteolysis"/>
    <property type="evidence" value="ECO:0007669"/>
    <property type="project" value="UniProtKB-KW"/>
</dbReference>
<evidence type="ECO:0000313" key="4">
    <source>
        <dbReference type="EMBL" id="CAF0887498.1"/>
    </source>
</evidence>
<dbReference type="Gene3D" id="3.40.390.10">
    <property type="entry name" value="Collagenase (Catalytic Domain)"/>
    <property type="match status" value="1"/>
</dbReference>
<keyword evidence="1 2" id="KW-0862">Zinc</keyword>
<dbReference type="GO" id="GO:0004222">
    <property type="term" value="F:metalloendopeptidase activity"/>
    <property type="evidence" value="ECO:0007669"/>
    <property type="project" value="UniProtKB-UniRule"/>
</dbReference>
<keyword evidence="1 2" id="KW-0482">Metalloprotease</keyword>
<accession>A0A813YPL5</accession>
<keyword evidence="2" id="KW-0732">Signal</keyword>
<name>A0A813YPL5_9BILA</name>
<proteinExistence type="predicted"/>
<dbReference type="SMART" id="SM00235">
    <property type="entry name" value="ZnMc"/>
    <property type="match status" value="1"/>
</dbReference>
<dbReference type="GO" id="GO:0008270">
    <property type="term" value="F:zinc ion binding"/>
    <property type="evidence" value="ECO:0007669"/>
    <property type="project" value="UniProtKB-UniRule"/>
</dbReference>
<feature type="active site" evidence="1">
    <location>
        <position position="125"/>
    </location>
</feature>
<dbReference type="PRINTS" id="PR00480">
    <property type="entry name" value="ASTACIN"/>
</dbReference>
<evidence type="ECO:0000313" key="5">
    <source>
        <dbReference type="Proteomes" id="UP000663860"/>
    </source>
</evidence>
<dbReference type="PANTHER" id="PTHR10127:SF886">
    <property type="entry name" value="ASTACIN-LIKE METALLOENDOPEPTIDASE"/>
    <property type="match status" value="1"/>
</dbReference>
<evidence type="ECO:0000256" key="2">
    <source>
        <dbReference type="RuleBase" id="RU361183"/>
    </source>
</evidence>
<keyword evidence="1 2" id="KW-0645">Protease</keyword>
<feature type="binding site" evidence="1">
    <location>
        <position position="124"/>
    </location>
    <ligand>
        <name>Zn(2+)</name>
        <dbReference type="ChEBI" id="CHEBI:29105"/>
        <note>catalytic</note>
    </ligand>
</feature>
<dbReference type="SUPFAM" id="SSF55486">
    <property type="entry name" value="Metalloproteases ('zincins'), catalytic domain"/>
    <property type="match status" value="1"/>
</dbReference>
<keyword evidence="1 2" id="KW-0378">Hydrolase</keyword>
<keyword evidence="1" id="KW-1015">Disulfide bond</keyword>
<dbReference type="InterPro" id="IPR006026">
    <property type="entry name" value="Peptidase_Metallo"/>
</dbReference>